<keyword evidence="1" id="KW-0227">DNA damage</keyword>
<organism evidence="4 5">
    <name type="scientific">Corynebacterium meridianum</name>
    <dbReference type="NCBI Taxonomy" id="2765363"/>
    <lineage>
        <taxon>Bacteria</taxon>
        <taxon>Bacillati</taxon>
        <taxon>Actinomycetota</taxon>
        <taxon>Actinomycetes</taxon>
        <taxon>Mycobacteriales</taxon>
        <taxon>Corynebacteriaceae</taxon>
        <taxon>Corynebacterium</taxon>
    </lineage>
</organism>
<evidence type="ECO:0000256" key="2">
    <source>
        <dbReference type="SAM" id="Coils"/>
    </source>
</evidence>
<protein>
    <submittedName>
        <fullName evidence="4">AAA family ATPase</fullName>
    </submittedName>
</protein>
<keyword evidence="1" id="KW-0742">SOS response</keyword>
<keyword evidence="5" id="KW-1185">Reference proteome</keyword>
<dbReference type="GO" id="GO:0000731">
    <property type="term" value="P:DNA synthesis involved in DNA repair"/>
    <property type="evidence" value="ECO:0007669"/>
    <property type="project" value="TreeGrafter"/>
</dbReference>
<feature type="coiled-coil region" evidence="2">
    <location>
        <begin position="354"/>
        <end position="411"/>
    </location>
</feature>
<dbReference type="SUPFAM" id="SSF52540">
    <property type="entry name" value="P-loop containing nucleoside triphosphate hydrolases"/>
    <property type="match status" value="1"/>
</dbReference>
<dbReference type="GO" id="GO:0009432">
    <property type="term" value="P:SOS response"/>
    <property type="evidence" value="ECO:0007669"/>
    <property type="project" value="UniProtKB-KW"/>
</dbReference>
<feature type="domain" description="Protein CR006 P-loop" evidence="3">
    <location>
        <begin position="18"/>
        <end position="689"/>
    </location>
</feature>
<dbReference type="Gene3D" id="3.40.50.300">
    <property type="entry name" value="P-loop containing nucleotide triphosphate hydrolases"/>
    <property type="match status" value="2"/>
</dbReference>
<accession>A0A934I3Q4</accession>
<dbReference type="GO" id="GO:0006302">
    <property type="term" value="P:double-strand break repair"/>
    <property type="evidence" value="ECO:0007669"/>
    <property type="project" value="TreeGrafter"/>
</dbReference>
<reference evidence="4" key="1">
    <citation type="submission" date="2020-12" db="EMBL/GenBank/DDBJ databases">
        <title>Genome public.</title>
        <authorList>
            <person name="Sun Q."/>
        </authorList>
    </citation>
    <scope>NUCLEOTIDE SEQUENCE</scope>
    <source>
        <strain evidence="4">CCM 8863</strain>
    </source>
</reference>
<sequence length="742" mass="84535">MKNVKEDALKGVLLNKNTVFFGINGAGKSTVCEVLRSGSTFKDSDPTSSDEANIFSFDEKWKKDNIGDFIEGGSAKGVTTVRLSKNAGEIEEKIRQAESDLERNKKATARKLKEKEQLLEKQKEITSAVFKGERKRLENRCAQLSGKSFNRTRIAKLLEKGGATVLSPSEIDQRIEIANSPHPGGLQPLPTYPARWSISEDLWNEICRTDPPPEEFDIDINEWVRTGLSLHQVNDKCQFCDGLFTESRFNALVNAIRQIEKKTSSSIKEAYNDCCFALSELDRFGVQLDSTSFSDTTYGADLEPIKNRVLLLTGPVMEELRKTKSILNEKIENPWTPVTRDRPRIDYGPLNAAFEQLRTKYSEALTEMENHTRNQEKAIEDLKKHCCATDGAEWRSNSDNLEEAIEALNQASASEHLAQQRLDELKHSISTTSDTADFIDKYLAIILGENILRVTEGKSGEGYRIERFGKPADGMSEGERKLVSLLYFCAEFRTEARKEALKNALVMFDDLGSELDETRLLAVDRFITNQFQKRSGVKLVYFTHSHTHLKILQERLRKKVKEQKKRDKIMPATAVFYEVYKDHLNDNQQSTAVRLWDVKAVELVNDYWLSFYMVIQAFKNIQNNEPPPFSAGNYCRKVLEGFTEFKAPTSEQFGSRIDHILNSADIPLSPSLSKIVNIFSHSGLDRKSAFWSRSEIESAIIQTLHFMLRVDRCHFETLLKAIEKDDYNSILTSLRTRLQIDR</sequence>
<evidence type="ECO:0000313" key="4">
    <source>
        <dbReference type="EMBL" id="MBI8989561.1"/>
    </source>
</evidence>
<dbReference type="EMBL" id="JAEIOS010000012">
    <property type="protein sequence ID" value="MBI8989561.1"/>
    <property type="molecule type" value="Genomic_DNA"/>
</dbReference>
<dbReference type="PANTHER" id="PTHR32182">
    <property type="entry name" value="DNA REPLICATION AND REPAIR PROTEIN RECF"/>
    <property type="match status" value="1"/>
</dbReference>
<dbReference type="RefSeq" id="WP_198738595.1">
    <property type="nucleotide sequence ID" value="NZ_JAEIOS010000012.1"/>
</dbReference>
<keyword evidence="2" id="KW-0175">Coiled coil</keyword>
<dbReference type="InterPro" id="IPR027417">
    <property type="entry name" value="P-loop_NTPase"/>
</dbReference>
<evidence type="ECO:0000313" key="5">
    <source>
        <dbReference type="Proteomes" id="UP000645966"/>
    </source>
</evidence>
<comment type="caution">
    <text evidence="4">The sequence shown here is derived from an EMBL/GenBank/DDBJ whole genome shotgun (WGS) entry which is preliminary data.</text>
</comment>
<evidence type="ECO:0000256" key="1">
    <source>
        <dbReference type="ARBA" id="ARBA00023236"/>
    </source>
</evidence>
<name>A0A934I3Q4_9CORY</name>
<gene>
    <name evidence="4" type="ORF">JDV75_07265</name>
</gene>
<evidence type="ECO:0000259" key="3">
    <source>
        <dbReference type="Pfam" id="PF13166"/>
    </source>
</evidence>
<proteinExistence type="predicted"/>
<dbReference type="Proteomes" id="UP000645966">
    <property type="component" value="Unassembled WGS sequence"/>
</dbReference>
<dbReference type="Pfam" id="PF13166">
    <property type="entry name" value="AAA_13"/>
    <property type="match status" value="1"/>
</dbReference>
<dbReference type="PANTHER" id="PTHR32182:SF23">
    <property type="entry name" value="ATP BINDING PROTEIN"/>
    <property type="match status" value="1"/>
</dbReference>
<dbReference type="AlphaFoldDB" id="A0A934I3Q4"/>
<dbReference type="InterPro" id="IPR026866">
    <property type="entry name" value="CR006_AAA"/>
</dbReference>
<feature type="coiled-coil region" evidence="2">
    <location>
        <begin position="80"/>
        <end position="125"/>
    </location>
</feature>